<evidence type="ECO:0000313" key="4">
    <source>
        <dbReference type="Proteomes" id="UP000295217"/>
    </source>
</evidence>
<keyword evidence="4" id="KW-1185">Reference proteome</keyword>
<dbReference type="SUPFAM" id="SSF50475">
    <property type="entry name" value="FMN-binding split barrel"/>
    <property type="match status" value="1"/>
</dbReference>
<dbReference type="EMBL" id="SMLB01000008">
    <property type="protein sequence ID" value="TDD70646.1"/>
    <property type="molecule type" value="Genomic_DNA"/>
</dbReference>
<dbReference type="OrthoDB" id="9786134at2"/>
<evidence type="ECO:0000259" key="2">
    <source>
        <dbReference type="Pfam" id="PF01243"/>
    </source>
</evidence>
<comment type="caution">
    <text evidence="3">The sequence shown here is derived from an EMBL/GenBank/DDBJ whole genome shotgun (WGS) entry which is preliminary data.</text>
</comment>
<gene>
    <name evidence="3" type="ORF">E1262_08270</name>
</gene>
<dbReference type="Pfam" id="PF01243">
    <property type="entry name" value="PNPOx_N"/>
    <property type="match status" value="1"/>
</dbReference>
<evidence type="ECO:0000256" key="1">
    <source>
        <dbReference type="SAM" id="MobiDB-lite"/>
    </source>
</evidence>
<dbReference type="PANTHER" id="PTHR42815:SF2">
    <property type="entry name" value="FAD-BINDING, PUTATIVE (AFU_ORTHOLOGUE AFUA_6G07600)-RELATED"/>
    <property type="match status" value="1"/>
</dbReference>
<accession>A0A4R5AGX0</accession>
<proteinExistence type="predicted"/>
<dbReference type="InterPro" id="IPR012349">
    <property type="entry name" value="Split_barrel_FMN-bd"/>
</dbReference>
<dbReference type="AlphaFoldDB" id="A0A4R5AGX0"/>
<dbReference type="RefSeq" id="WP_132102662.1">
    <property type="nucleotide sequence ID" value="NZ_SMLB01000008.1"/>
</dbReference>
<sequence>MPRRTDGRPAPGYHEGEVAVQQQAGVRAEARHLVRMLEPVELVGGIVGFLAQRTFLVMTARDAIGNLWVTPVTGPEGFLEVTGRSDLHIAAGPQPGDPLFGLPAGQDIGLITIDFAKRRRCRLNGHLAGAGRTDLNVEVEQAYGNCPQHIQQRILAAPAAAGEDGDEATPDPGTRTVTDRLSEEDITQIRSADTFFLGTTHPSRGNDASHRGGPAGFVRVDDHQTLWWPDFPGNNMFNSLGNLAVDPAAALLFVDFTTGRTLHLAGQAVLETTASGVAGDDGHTGRRVRFHLDAKTGARFPLRAREPWATPPQPAYGSTSTQHAPLGLME</sequence>
<name>A0A4R5AGX0_9ACTN</name>
<organism evidence="3 4">
    <name type="scientific">Jiangella aurantiaca</name>
    <dbReference type="NCBI Taxonomy" id="2530373"/>
    <lineage>
        <taxon>Bacteria</taxon>
        <taxon>Bacillati</taxon>
        <taxon>Actinomycetota</taxon>
        <taxon>Actinomycetes</taxon>
        <taxon>Jiangellales</taxon>
        <taxon>Jiangellaceae</taxon>
        <taxon>Jiangella</taxon>
    </lineage>
</organism>
<feature type="region of interest" description="Disordered" evidence="1">
    <location>
        <begin position="306"/>
        <end position="330"/>
    </location>
</feature>
<dbReference type="InterPro" id="IPR011576">
    <property type="entry name" value="Pyridox_Oxase_N"/>
</dbReference>
<dbReference type="PANTHER" id="PTHR42815">
    <property type="entry name" value="FAD-BINDING, PUTATIVE (AFU_ORTHOLOGUE AFUA_6G07600)-RELATED"/>
    <property type="match status" value="1"/>
</dbReference>
<dbReference type="Proteomes" id="UP000295217">
    <property type="component" value="Unassembled WGS sequence"/>
</dbReference>
<dbReference type="Gene3D" id="2.30.110.10">
    <property type="entry name" value="Electron Transport, Fmn-binding Protein, Chain A"/>
    <property type="match status" value="1"/>
</dbReference>
<protein>
    <submittedName>
        <fullName evidence="3">Pyridoxamine 5'-phosphate oxidase</fullName>
    </submittedName>
</protein>
<feature type="domain" description="Pyridoxamine 5'-phosphate oxidase N-terminal" evidence="2">
    <location>
        <begin position="187"/>
        <end position="272"/>
    </location>
</feature>
<reference evidence="3 4" key="1">
    <citation type="submission" date="2019-02" db="EMBL/GenBank/DDBJ databases">
        <title>Draft genome sequences of novel Actinobacteria.</title>
        <authorList>
            <person name="Sahin N."/>
            <person name="Ay H."/>
            <person name="Saygin H."/>
        </authorList>
    </citation>
    <scope>NUCLEOTIDE SEQUENCE [LARGE SCALE GENOMIC DNA]</scope>
    <source>
        <strain evidence="3 4">8K307</strain>
    </source>
</reference>
<evidence type="ECO:0000313" key="3">
    <source>
        <dbReference type="EMBL" id="TDD70646.1"/>
    </source>
</evidence>